<dbReference type="InterPro" id="IPR012908">
    <property type="entry name" value="PGAP1-ab_dom-like"/>
</dbReference>
<feature type="domain" description="GPI inositol-deacylase PGAP1-like alpha/beta" evidence="1">
    <location>
        <begin position="234"/>
        <end position="270"/>
    </location>
</feature>
<comment type="caution">
    <text evidence="2">The sequence shown here is derived from an EMBL/GenBank/DDBJ whole genome shotgun (WGS) entry which is preliminary data.</text>
</comment>
<dbReference type="EMBL" id="UIXM01000004">
    <property type="protein sequence ID" value="SVS25126.1"/>
    <property type="molecule type" value="Genomic_DNA"/>
</dbReference>
<protein>
    <submittedName>
        <fullName evidence="2">PGAP1-like protein</fullName>
    </submittedName>
</protein>
<evidence type="ECO:0000313" key="2">
    <source>
        <dbReference type="EMBL" id="SVS25126.1"/>
    </source>
</evidence>
<sequence length="598" mass="67052">MSTTMHMDRADKNKVGTAEIEDLRVIPVIFLPGIMGTNLKVKPKDDGEDSIAVWRYDSKTSLLGWTLPSSGPKERKRLLHPDRVKIDNRGLIPMSPDVQKHIDLVIATQYPSNIADKEEMERFTKALLKAEEEDHPEKKLFGSRRDRGWGEVAAPSYGAFLDALQTALYRDKPTKKDNTLSAIYQKLVDEPLGLEFGVDSLDETYLEVMKLYQFPVHVVGYNWLGSNILSAKRLGEEVDRIIDKYQTQGMKCSKVILVTHSMGGLVARYYSECLEGRDKIYGIVHGVMPSVGAAATYTRMKRGTENTESGLAGAVGYLTSHILGRNAAEMVAIGSQSSGALELLPANNYGDDWLKVVDRDGSILTLPADLPVGEDGKKENCLYSGLYLNRDKWWKLMDENLLNPFNTTLNKRQIDSDWLEYENLIKDNVKPFQEQLADKYHPYTYSFYGKAKGGELSAAYRTQETAVWSGALASGQIGETPPAPKMNDERLYLSEVSADRTVKDELSPEEQAWAFKGDNNVVYGWVGQRFTLRDACENGDGTVPLRAGQIVHENIRERLAVQVLHEAAYRDTLSQAFALRSIIKIAQQVNYDEKMVFA</sequence>
<proteinExistence type="predicted"/>
<evidence type="ECO:0000259" key="1">
    <source>
        <dbReference type="Pfam" id="PF07819"/>
    </source>
</evidence>
<name>A0ABD7NMU1_KLEPN</name>
<reference evidence="2 3" key="1">
    <citation type="submission" date="2018-08" db="EMBL/GenBank/DDBJ databases">
        <authorList>
            <consortium name="Pathogen Informatics"/>
        </authorList>
    </citation>
    <scope>NUCLEOTIDE SEQUENCE [LARGE SCALE GENOMIC DNA]</scope>
    <source>
        <strain evidence="2 3">EuSCAPE_GR114</strain>
    </source>
</reference>
<accession>A0ABD7NMU1</accession>
<gene>
    <name evidence="2" type="ORF">SAMEA3649733_01799</name>
</gene>
<dbReference type="InterPro" id="IPR029058">
    <property type="entry name" value="AB_hydrolase_fold"/>
</dbReference>
<dbReference type="Proteomes" id="UP000259497">
    <property type="component" value="Unassembled WGS sequence"/>
</dbReference>
<dbReference type="Gene3D" id="3.40.50.1820">
    <property type="entry name" value="alpha/beta hydrolase"/>
    <property type="match status" value="1"/>
</dbReference>
<dbReference type="AlphaFoldDB" id="A0ABD7NMU1"/>
<dbReference type="SUPFAM" id="SSF53474">
    <property type="entry name" value="alpha/beta-Hydrolases"/>
    <property type="match status" value="1"/>
</dbReference>
<dbReference type="RefSeq" id="WP_032421783.1">
    <property type="nucleotide sequence ID" value="NZ_BQGY01000022.1"/>
</dbReference>
<organism evidence="2 3">
    <name type="scientific">Klebsiella pneumoniae</name>
    <dbReference type="NCBI Taxonomy" id="573"/>
    <lineage>
        <taxon>Bacteria</taxon>
        <taxon>Pseudomonadati</taxon>
        <taxon>Pseudomonadota</taxon>
        <taxon>Gammaproteobacteria</taxon>
        <taxon>Enterobacterales</taxon>
        <taxon>Enterobacteriaceae</taxon>
        <taxon>Klebsiella/Raoultella group</taxon>
        <taxon>Klebsiella</taxon>
        <taxon>Klebsiella pneumoniae complex</taxon>
    </lineage>
</organism>
<dbReference type="PANTHER" id="PTHR11440">
    <property type="entry name" value="LECITHIN-CHOLESTEROL ACYLTRANSFERASE-RELATED"/>
    <property type="match status" value="1"/>
</dbReference>
<evidence type="ECO:0000313" key="3">
    <source>
        <dbReference type="Proteomes" id="UP000259497"/>
    </source>
</evidence>
<dbReference type="Pfam" id="PF07819">
    <property type="entry name" value="PGAP1"/>
    <property type="match status" value="1"/>
</dbReference>